<dbReference type="InterPro" id="IPR002372">
    <property type="entry name" value="PQQ_rpt_dom"/>
</dbReference>
<protein>
    <submittedName>
        <fullName evidence="6">PQQ-like domain-containing protein</fullName>
    </submittedName>
</protein>
<evidence type="ECO:0000313" key="6">
    <source>
        <dbReference type="EMBL" id="SFR35801.1"/>
    </source>
</evidence>
<dbReference type="InterPro" id="IPR011047">
    <property type="entry name" value="Quinoprotein_ADH-like_sf"/>
</dbReference>
<dbReference type="InterPro" id="IPR045232">
    <property type="entry name" value="FAM234"/>
</dbReference>
<evidence type="ECO:0000259" key="5">
    <source>
        <dbReference type="Pfam" id="PF13360"/>
    </source>
</evidence>
<keyword evidence="3" id="KW-1133">Transmembrane helix</keyword>
<dbReference type="Pfam" id="PF13360">
    <property type="entry name" value="PQQ_2"/>
    <property type="match status" value="2"/>
</dbReference>
<reference evidence="7" key="1">
    <citation type="submission" date="2016-10" db="EMBL/GenBank/DDBJ databases">
        <authorList>
            <person name="Varghese N."/>
            <person name="Submissions S."/>
        </authorList>
    </citation>
    <scope>NUCLEOTIDE SEQUENCE [LARGE SCALE GENOMIC DNA]</scope>
    <source>
        <strain evidence="7">CGMCC 1.8711</strain>
    </source>
</reference>
<evidence type="ECO:0000313" key="7">
    <source>
        <dbReference type="Proteomes" id="UP000243250"/>
    </source>
</evidence>
<dbReference type="SMART" id="SM00564">
    <property type="entry name" value="PQQ"/>
    <property type="match status" value="3"/>
</dbReference>
<feature type="domain" description="Pyrrolo-quinoline quinone repeat" evidence="5">
    <location>
        <begin position="218"/>
        <end position="370"/>
    </location>
</feature>
<dbReference type="OrthoDB" id="221432at2157"/>
<dbReference type="SUPFAM" id="SSF50998">
    <property type="entry name" value="Quinoprotein alcohol dehydrogenase-like"/>
    <property type="match status" value="1"/>
</dbReference>
<feature type="domain" description="Pyrrolo-quinoline quinone repeat" evidence="5">
    <location>
        <begin position="34"/>
        <end position="137"/>
    </location>
</feature>
<dbReference type="STRING" id="555875.SAMN04488124_0679"/>
<name>A0A1I6G0W9_9EURY</name>
<dbReference type="EMBL" id="FOYS01000001">
    <property type="protein sequence ID" value="SFR35801.1"/>
    <property type="molecule type" value="Genomic_DNA"/>
</dbReference>
<evidence type="ECO:0000256" key="4">
    <source>
        <dbReference type="ARBA" id="ARBA00023136"/>
    </source>
</evidence>
<dbReference type="InterPro" id="IPR015943">
    <property type="entry name" value="WD40/YVTN_repeat-like_dom_sf"/>
</dbReference>
<evidence type="ECO:0000256" key="2">
    <source>
        <dbReference type="ARBA" id="ARBA00022692"/>
    </source>
</evidence>
<keyword evidence="4" id="KW-0472">Membrane</keyword>
<dbReference type="RefSeq" id="WP_089876727.1">
    <property type="nucleotide sequence ID" value="NZ_FOYS01000001.1"/>
</dbReference>
<keyword evidence="7" id="KW-1185">Reference proteome</keyword>
<evidence type="ECO:0000256" key="1">
    <source>
        <dbReference type="ARBA" id="ARBA00004167"/>
    </source>
</evidence>
<evidence type="ECO:0000256" key="3">
    <source>
        <dbReference type="ARBA" id="ARBA00022989"/>
    </source>
</evidence>
<dbReference type="PANTHER" id="PTHR21419">
    <property type="match status" value="1"/>
</dbReference>
<dbReference type="AlphaFoldDB" id="A0A1I6G0W9"/>
<keyword evidence="2" id="KW-0812">Transmembrane</keyword>
<sequence length="407" mass="42358">MRTATLLVVLLAVAGLLGVVGYGLAGDDGSMTATWTSETGRDIAANHHAVAVGDGTVYAPISGADRSENCALVALDAANGSTTWTQGVPAANCTLHSVADPTVADVDGDGTTEVVATSTESVVLGFDATSGTEEFRYELTDYGYTKPVVANLTGGPENELVVVDVRGTTFVFGPDGETRWTYAFEEQVWAQPTVADVDADGEAELLVAGRSGSAVLFAGDGGVEWQTDVVGDDAITWGTTGQADDDDALEAVFSTVDGVVVAVDGASGEVEWRERYDEYAAVHAMGDGDADGDAEVYVTTRDGTLRALDAATGSEEWSTEVVTDRVQMMPPPSLGEMDGDDGRELVVPGNDGSVTLVDAADGGVIDTYARDAPIFTHATLGDTDGDGRDEAYVVYGDGYVVRLDYRE</sequence>
<proteinExistence type="predicted"/>
<dbReference type="Proteomes" id="UP000243250">
    <property type="component" value="Unassembled WGS sequence"/>
</dbReference>
<gene>
    <name evidence="6" type="ORF">SAMN04488124_0679</name>
</gene>
<dbReference type="InterPro" id="IPR018391">
    <property type="entry name" value="PQQ_b-propeller_rpt"/>
</dbReference>
<organism evidence="6 7">
    <name type="scientific">Halogeometricum limi</name>
    <dbReference type="NCBI Taxonomy" id="555875"/>
    <lineage>
        <taxon>Archaea</taxon>
        <taxon>Methanobacteriati</taxon>
        <taxon>Methanobacteriota</taxon>
        <taxon>Stenosarchaea group</taxon>
        <taxon>Halobacteria</taxon>
        <taxon>Halobacteriales</taxon>
        <taxon>Haloferacaceae</taxon>
        <taxon>Halogeometricum</taxon>
    </lineage>
</organism>
<dbReference type="Gene3D" id="2.130.10.10">
    <property type="entry name" value="YVTN repeat-like/Quinoprotein amine dehydrogenase"/>
    <property type="match status" value="2"/>
</dbReference>
<dbReference type="GO" id="GO:0016020">
    <property type="term" value="C:membrane"/>
    <property type="evidence" value="ECO:0007669"/>
    <property type="project" value="UniProtKB-SubCell"/>
</dbReference>
<accession>A0A1I6G0W9</accession>
<comment type="subcellular location">
    <subcellularLocation>
        <location evidence="1">Membrane</location>
        <topology evidence="1">Single-pass membrane protein</topology>
    </subcellularLocation>
</comment>
<dbReference type="PANTHER" id="PTHR21419:SF23">
    <property type="entry name" value="PROTEIN DEFECTIVE IN EXINE FORMATION 1"/>
    <property type="match status" value="1"/>
</dbReference>